<evidence type="ECO:0000313" key="1">
    <source>
        <dbReference type="EMBL" id="KAK4523638.1"/>
    </source>
</evidence>
<organism evidence="1 2">
    <name type="scientific">Galdieria yellowstonensis</name>
    <dbReference type="NCBI Taxonomy" id="3028027"/>
    <lineage>
        <taxon>Eukaryota</taxon>
        <taxon>Rhodophyta</taxon>
        <taxon>Bangiophyceae</taxon>
        <taxon>Galdieriales</taxon>
        <taxon>Galdieriaceae</taxon>
        <taxon>Galdieria</taxon>
    </lineage>
</organism>
<dbReference type="EMBL" id="JANCYU010000018">
    <property type="protein sequence ID" value="KAK4523638.1"/>
    <property type="molecule type" value="Genomic_DNA"/>
</dbReference>
<proteinExistence type="predicted"/>
<protein>
    <recommendedName>
        <fullName evidence="3">Nuclear pore complex protein Nup160</fullName>
    </recommendedName>
</protein>
<keyword evidence="2" id="KW-1185">Reference proteome</keyword>
<dbReference type="Proteomes" id="UP001300502">
    <property type="component" value="Unassembled WGS sequence"/>
</dbReference>
<name>A0AAV9I8I0_9RHOD</name>
<dbReference type="AlphaFoldDB" id="A0AAV9I8I0"/>
<accession>A0AAV9I8I0</accession>
<comment type="caution">
    <text evidence="1">The sequence shown here is derived from an EMBL/GenBank/DDBJ whole genome shotgun (WGS) entry which is preliminary data.</text>
</comment>
<gene>
    <name evidence="1" type="ORF">GAYE_PCTG71G1534</name>
</gene>
<evidence type="ECO:0008006" key="3">
    <source>
        <dbReference type="Google" id="ProtNLM"/>
    </source>
</evidence>
<evidence type="ECO:0000313" key="2">
    <source>
        <dbReference type="Proteomes" id="UP001300502"/>
    </source>
</evidence>
<sequence length="1108" mass="127474">MFSEKKRFFPGTPIQYSSSSFHPQVQELFDSVAHLEKCFVATSVESRKVIAVVVDLQVILFHCKSGISTKKEDSGIQTKSYGTHQKLKLPPSSKGDGYRPETVVTCGEYLAACSSEGLLRIWNVSGKPKLLFELHMDICPVAITVEEDQQSDGQRKLGIFLLCDTGDICYVSTSNNNNNNRVNKFSKNTSSSSGNRLLSKVFASAFQAVTRLRDRGEETEDWLPILETTAHKIWTKNHKIVISLFQFHLEKWMSSEDRQVCSCMWSLDVRSLKNREVWYDDKEAIVIVDAEPFQDRYIACLFAIFWQDHSSQLLHVRYRIVLIDILLEDVPGCFAAQVSIDMEHLIDKNMWKKTIPRLTISGPFAYILFPLDGKVALVSLNTTDKQEEAQVKCVDTFRDWGIDTTPIGLIDALYLVDTLFPSQYATHWMDSMIGIITRTNCIFRFPGFCAPISYVSSSTSSDELEQVGNILFISFSQFIHGLKGASKWSAQTLYAEDMDQAILGFLASYLDMSGNDYSPVVSERIHYKAMIFCKFLDFTLLPIWTRREKKNIFACLSRQGKQTLVEYIQRTLVMEKLYELERHLCNEDTLETNFLSQTLKTLQEKNLPSDWTVFDCPRMLEELVETLQRMSIESKGELNSLVALMTEQHSAIVSQDKMSNRIALYQTGLLQLAQIFAVLFDTCRRYLDSVGHKHVQLQQMSKVPSWLLVSWEETITALYTLLDFLFASDKGENIEQLVMTIGEFLIALEKNIVADKQGRDVVHDIAKHYLKTTIFEIAISYERFESVMSFLLENHNDGLLLYSSDALMDVFQQVLTRALSHTTSAVWQNFVEYALNWLEQHGRFRILFTSRPEDENYRKALYQYIQRSGDGSATSCPRLSLRWMYFFQAKQYSQAALDLYTYVCHLWEKNEKGSLNNCHTLASFARLCLQLSWSNDDIEEDWKEDLGRRLYLIKAQKELSLDIPCLLDTQELVKKYVEESPVDSEKLYQRCGIALEIIEKSNLSTEESLRLSDYVWSRCVERELHRWQAIAHSSWNEQVKQKQFSELALYKLVGSTGTSFQAWKEIVERLKEENMDQEQHWTQNNSALLSLLSEAVYLAATQISSSLP</sequence>
<reference evidence="1 2" key="1">
    <citation type="submission" date="2022-07" db="EMBL/GenBank/DDBJ databases">
        <title>Genome-wide signatures of adaptation to extreme environments.</title>
        <authorList>
            <person name="Cho C.H."/>
            <person name="Yoon H.S."/>
        </authorList>
    </citation>
    <scope>NUCLEOTIDE SEQUENCE [LARGE SCALE GENOMIC DNA]</scope>
    <source>
        <strain evidence="1 2">108.79 E11</strain>
    </source>
</reference>